<feature type="region of interest" description="Disordered" evidence="1">
    <location>
        <begin position="281"/>
        <end position="307"/>
    </location>
</feature>
<reference evidence="2 3" key="1">
    <citation type="submission" date="2020-06" db="EMBL/GenBank/DDBJ databases">
        <title>WGS assembly of Ceratodon purpureus strain R40.</title>
        <authorList>
            <person name="Carey S.B."/>
            <person name="Jenkins J."/>
            <person name="Shu S."/>
            <person name="Lovell J.T."/>
            <person name="Sreedasyam A."/>
            <person name="Maumus F."/>
            <person name="Tiley G.P."/>
            <person name="Fernandez-Pozo N."/>
            <person name="Barry K."/>
            <person name="Chen C."/>
            <person name="Wang M."/>
            <person name="Lipzen A."/>
            <person name="Daum C."/>
            <person name="Saski C.A."/>
            <person name="Payton A.C."/>
            <person name="Mcbreen J.C."/>
            <person name="Conrad R.E."/>
            <person name="Kollar L.M."/>
            <person name="Olsson S."/>
            <person name="Huttunen S."/>
            <person name="Landis J.B."/>
            <person name="Wickett N.J."/>
            <person name="Johnson M.G."/>
            <person name="Rensing S.A."/>
            <person name="Grimwood J."/>
            <person name="Schmutz J."/>
            <person name="Mcdaniel S.F."/>
        </authorList>
    </citation>
    <scope>NUCLEOTIDE SEQUENCE [LARGE SCALE GENOMIC DNA]</scope>
    <source>
        <strain evidence="2 3">R40</strain>
    </source>
</reference>
<feature type="region of interest" description="Disordered" evidence="1">
    <location>
        <begin position="132"/>
        <end position="151"/>
    </location>
</feature>
<evidence type="ECO:0000313" key="2">
    <source>
        <dbReference type="EMBL" id="KAG0557096.1"/>
    </source>
</evidence>
<sequence length="671" mass="72829">MDKDALRTIFSDASGVGWSLRSDVQLQEWLEGFAERLKERTKEVGAEVDRLGTETGNVELHLQNSFNSLRALSATQFIENRVDEVDEVFVNRLEQPIKQSRVEGYDSQIIPRYKEAVLVAWEAFEGFRTSKTSDVKSRRNSQASQTRPSMKLPHIIGTEEFTRDIHCGLGDFKFLEVTARASSSEPVESGSDTDRDEARMAAEMVGGRTWLEGEWSASESETSGHQGGVLEPAVSAALDFKAMLEAALRGPSFPYDGGIIPSLEDIHGPQHSFVDSTLTLDAQDTGSNAPRTRSEPGEINLDGGSSTKYGETPVEDNVQHPSQGLASETMMEVNKTVFLQPPPIQMPPVLNRNDYAYITGLMGPQSPSTSTPTYTPALNSPRDGFPDDLERSLGISPRANPLSQGITNIAKIQNTIGSSLLRTEENKPQPASQFRPPMGVTEDLPMPTLPDGLFQGLQVAIQARQLRSQSIQRDETSAGKEVTERSDAVGEVRSPISAEKSVTSRLAPLKLNVKDNRGPFSRSKVETTSRLQKESKGASPSVISPGPVLFQGGLFDDDDDNDDMDESSHFSSKEITQTPKDGPTKFGDKPSSPFLGPLVASSTMARQGLFDGLGDLSIGSPSGSEAAANSGQVERSNATQQSSLSLPDWKDSKRSSVLKKSLFGDSDNDSE</sequence>
<feature type="compositionally biased region" description="Basic and acidic residues" evidence="1">
    <location>
        <begin position="512"/>
        <end position="536"/>
    </location>
</feature>
<gene>
    <name evidence="2" type="ORF">KC19_11G101700</name>
</gene>
<organism evidence="2 3">
    <name type="scientific">Ceratodon purpureus</name>
    <name type="common">Fire moss</name>
    <name type="synonym">Dicranum purpureum</name>
    <dbReference type="NCBI Taxonomy" id="3225"/>
    <lineage>
        <taxon>Eukaryota</taxon>
        <taxon>Viridiplantae</taxon>
        <taxon>Streptophyta</taxon>
        <taxon>Embryophyta</taxon>
        <taxon>Bryophyta</taxon>
        <taxon>Bryophytina</taxon>
        <taxon>Bryopsida</taxon>
        <taxon>Dicranidae</taxon>
        <taxon>Pseudoditrichales</taxon>
        <taxon>Ditrichaceae</taxon>
        <taxon>Ceratodon</taxon>
    </lineage>
</organism>
<keyword evidence="3" id="KW-1185">Reference proteome</keyword>
<comment type="caution">
    <text evidence="2">The sequence shown here is derived from an EMBL/GenBank/DDBJ whole genome shotgun (WGS) entry which is preliminary data.</text>
</comment>
<feature type="compositionally biased region" description="Basic and acidic residues" evidence="1">
    <location>
        <begin position="472"/>
        <end position="490"/>
    </location>
</feature>
<protein>
    <submittedName>
        <fullName evidence="2">Uncharacterized protein</fullName>
    </submittedName>
</protein>
<dbReference type="EMBL" id="CM026432">
    <property type="protein sequence ID" value="KAG0557096.1"/>
    <property type="molecule type" value="Genomic_DNA"/>
</dbReference>
<dbReference type="Proteomes" id="UP000822688">
    <property type="component" value="Chromosome 11"/>
</dbReference>
<feature type="compositionally biased region" description="Polar residues" evidence="1">
    <location>
        <begin position="619"/>
        <end position="645"/>
    </location>
</feature>
<feature type="region of interest" description="Disordered" evidence="1">
    <location>
        <begin position="468"/>
        <end position="671"/>
    </location>
</feature>
<feature type="compositionally biased region" description="Acidic residues" evidence="1">
    <location>
        <begin position="555"/>
        <end position="565"/>
    </location>
</feature>
<evidence type="ECO:0000313" key="3">
    <source>
        <dbReference type="Proteomes" id="UP000822688"/>
    </source>
</evidence>
<feature type="compositionally biased region" description="Polar residues" evidence="1">
    <location>
        <begin position="281"/>
        <end position="291"/>
    </location>
</feature>
<dbReference type="EMBL" id="CM026432">
    <property type="protein sequence ID" value="KAG0557095.1"/>
    <property type="molecule type" value="Genomic_DNA"/>
</dbReference>
<accession>A0A8T0GCI4</accession>
<evidence type="ECO:0000256" key="1">
    <source>
        <dbReference type="SAM" id="MobiDB-lite"/>
    </source>
</evidence>
<name>A0A8T0GCI4_CERPU</name>
<dbReference type="AlphaFoldDB" id="A0A8T0GCI4"/>
<proteinExistence type="predicted"/>